<keyword evidence="8" id="KW-1185">Reference proteome</keyword>
<feature type="domain" description="PKD-like" evidence="5">
    <location>
        <begin position="430"/>
        <end position="507"/>
    </location>
</feature>
<evidence type="ECO:0000256" key="1">
    <source>
        <dbReference type="ARBA" id="ARBA00022729"/>
    </source>
</evidence>
<keyword evidence="1 3" id="KW-0732">Signal</keyword>
<dbReference type="Pfam" id="PF19408">
    <property type="entry name" value="PKD_6"/>
    <property type="match status" value="3"/>
</dbReference>
<sequence length="663" mass="66111">MKLLIHSLEKKLKGLSLMALSVFTAVSAFSQPVTDAYTTEGNHTWIVPAGITSITVEAWGAGGGGGGTLSQLLPYSNPRAGGGGGGAYSQIQLTVAPGDILNIQVGFGGIGGNSNNDGADGGASSVDILGSTVISAAGGQGGAFRTSNDVVGTATGLGGTSGVGFMYAGGNGGPNNSASNGSGGGGAGGTTQAGTDGTTTAAGIGGTAGGGNGGDPTTTNDQNGNAGIAPGGGGSGSRRTLLQGSSQGGNGARGEVRITYCLIPAQPGIIAGEDALCEGTVQNYSVTQDPNATSYNWTLPSDWSGSSVTNTIDVMAGGDSGDVTVEAVNVCGVSTPQTLTITTTPLPTQPSVISGTTPMCVGTTGTFSVVHDPSVDTYTWTVPSGWTGTSTTNTIDVTAAANNGAITVTTENACGTSPVRIMNVTTSDVPAQPVTITGNTTFCQGETAAYSVAMNPLASGYVWNFPADWTGTSTSNSINLTVGTASGSVSVAAVNQCGTSAAQTINVTVNQVTNEVTQSGATLTADQENAVYQWLDCGTGNPIPGATSRTYTPTQNGQYSVLIITQANCTVVSECVTISNLGIEKEQLEGLSIYPNPASDNVTISNIPAESTVRLLDMTGKVLFSTAANSALSMDLTDVKAGVYLLSIEGKKGSKTQKLIVRK</sequence>
<reference evidence="7" key="1">
    <citation type="submission" date="2020-09" db="EMBL/GenBank/DDBJ databases">
        <title>Taishania pollutisoli gen. nov., sp. nov., Isolated from Tetrabromobisphenol A-Contaminated Soil.</title>
        <authorList>
            <person name="Chen Q."/>
        </authorList>
    </citation>
    <scope>NUCLEOTIDE SEQUENCE</scope>
    <source>
        <strain evidence="7">CZZ-1</strain>
    </source>
</reference>
<dbReference type="Pfam" id="PF21722">
    <property type="entry name" value="Gly_rich_2"/>
    <property type="match status" value="1"/>
</dbReference>
<evidence type="ECO:0000259" key="5">
    <source>
        <dbReference type="Pfam" id="PF19408"/>
    </source>
</evidence>
<feature type="domain" description="PKD-like" evidence="5">
    <location>
        <begin position="264"/>
        <end position="341"/>
    </location>
</feature>
<dbReference type="NCBIfam" id="TIGR04183">
    <property type="entry name" value="Por_Secre_tail"/>
    <property type="match status" value="1"/>
</dbReference>
<comment type="caution">
    <text evidence="7">The sequence shown here is derived from an EMBL/GenBank/DDBJ whole genome shotgun (WGS) entry which is preliminary data.</text>
</comment>
<proteinExistence type="predicted"/>
<dbReference type="InterPro" id="IPR045829">
    <property type="entry name" value="PKD_6"/>
</dbReference>
<evidence type="ECO:0000259" key="6">
    <source>
        <dbReference type="Pfam" id="PF21722"/>
    </source>
</evidence>
<feature type="compositionally biased region" description="Gly residues" evidence="2">
    <location>
        <begin position="203"/>
        <end position="214"/>
    </location>
</feature>
<evidence type="ECO:0000313" key="7">
    <source>
        <dbReference type="EMBL" id="MBC9812465.1"/>
    </source>
</evidence>
<feature type="region of interest" description="Disordered" evidence="2">
    <location>
        <begin position="177"/>
        <end position="251"/>
    </location>
</feature>
<feature type="compositionally biased region" description="Gly residues" evidence="2">
    <location>
        <begin position="181"/>
        <end position="191"/>
    </location>
</feature>
<protein>
    <submittedName>
        <fullName evidence="7">T9SS type A sorting domain-containing protein</fullName>
    </submittedName>
</protein>
<dbReference type="EMBL" id="JACVEL010000004">
    <property type="protein sequence ID" value="MBC9812465.1"/>
    <property type="molecule type" value="Genomic_DNA"/>
</dbReference>
<evidence type="ECO:0000259" key="4">
    <source>
        <dbReference type="Pfam" id="PF18962"/>
    </source>
</evidence>
<feature type="signal peptide" evidence="3">
    <location>
        <begin position="1"/>
        <end position="30"/>
    </location>
</feature>
<accession>A0A8J6PK38</accession>
<evidence type="ECO:0000256" key="2">
    <source>
        <dbReference type="SAM" id="MobiDB-lite"/>
    </source>
</evidence>
<dbReference type="RefSeq" id="WP_216714014.1">
    <property type="nucleotide sequence ID" value="NZ_JACVEL010000004.1"/>
</dbReference>
<name>A0A8J6PK38_9FLAO</name>
<dbReference type="AlphaFoldDB" id="A0A8J6PK38"/>
<evidence type="ECO:0000313" key="8">
    <source>
        <dbReference type="Proteomes" id="UP000652681"/>
    </source>
</evidence>
<organism evidence="7 8">
    <name type="scientific">Taishania pollutisoli</name>
    <dbReference type="NCBI Taxonomy" id="2766479"/>
    <lineage>
        <taxon>Bacteria</taxon>
        <taxon>Pseudomonadati</taxon>
        <taxon>Bacteroidota</taxon>
        <taxon>Flavobacteriia</taxon>
        <taxon>Flavobacteriales</taxon>
        <taxon>Crocinitomicaceae</taxon>
        <taxon>Taishania</taxon>
    </lineage>
</organism>
<dbReference type="Proteomes" id="UP000652681">
    <property type="component" value="Unassembled WGS sequence"/>
</dbReference>
<feature type="domain" description="PKD-like" evidence="5">
    <location>
        <begin position="347"/>
        <end position="424"/>
    </location>
</feature>
<dbReference type="InterPro" id="IPR049304">
    <property type="entry name" value="Gly_rich_dom"/>
</dbReference>
<dbReference type="Pfam" id="PF18962">
    <property type="entry name" value="Por_Secre_tail"/>
    <property type="match status" value="1"/>
</dbReference>
<feature type="domain" description="Secretion system C-terminal sorting" evidence="4">
    <location>
        <begin position="593"/>
        <end position="661"/>
    </location>
</feature>
<evidence type="ECO:0000256" key="3">
    <source>
        <dbReference type="SAM" id="SignalP"/>
    </source>
</evidence>
<feature type="compositionally biased region" description="Low complexity" evidence="2">
    <location>
        <begin position="192"/>
        <end position="202"/>
    </location>
</feature>
<feature type="compositionally biased region" description="Low complexity" evidence="2">
    <location>
        <begin position="215"/>
        <end position="228"/>
    </location>
</feature>
<feature type="chain" id="PRO_5035319737" evidence="3">
    <location>
        <begin position="31"/>
        <end position="663"/>
    </location>
</feature>
<dbReference type="InterPro" id="IPR026444">
    <property type="entry name" value="Secre_tail"/>
</dbReference>
<feature type="domain" description="Glycine-rich" evidence="6">
    <location>
        <begin position="38"/>
        <end position="260"/>
    </location>
</feature>
<gene>
    <name evidence="7" type="ORF">H9Y05_08265</name>
</gene>